<dbReference type="SUPFAM" id="SSF52317">
    <property type="entry name" value="Class I glutamine amidotransferase-like"/>
    <property type="match status" value="1"/>
</dbReference>
<dbReference type="PROSITE" id="PS00041">
    <property type="entry name" value="HTH_ARAC_FAMILY_1"/>
    <property type="match status" value="1"/>
</dbReference>
<dbReference type="Pfam" id="PF12833">
    <property type="entry name" value="HTH_18"/>
    <property type="match status" value="1"/>
</dbReference>
<dbReference type="Gene3D" id="3.40.50.880">
    <property type="match status" value="1"/>
</dbReference>
<feature type="domain" description="HTH araC/xylS-type" evidence="4">
    <location>
        <begin position="249"/>
        <end position="347"/>
    </location>
</feature>
<dbReference type="InterPro" id="IPR052158">
    <property type="entry name" value="INH-QAR"/>
</dbReference>
<evidence type="ECO:0000259" key="4">
    <source>
        <dbReference type="PROSITE" id="PS01124"/>
    </source>
</evidence>
<dbReference type="Pfam" id="PF01965">
    <property type="entry name" value="DJ-1_PfpI"/>
    <property type="match status" value="1"/>
</dbReference>
<evidence type="ECO:0000313" key="5">
    <source>
        <dbReference type="EMBL" id="MFC3702478.1"/>
    </source>
</evidence>
<dbReference type="InterPro" id="IPR020449">
    <property type="entry name" value="Tscrpt_reg_AraC-type_HTH"/>
</dbReference>
<dbReference type="PANTHER" id="PTHR43130">
    <property type="entry name" value="ARAC-FAMILY TRANSCRIPTIONAL REGULATOR"/>
    <property type="match status" value="1"/>
</dbReference>
<dbReference type="EMBL" id="JBHRYN010000013">
    <property type="protein sequence ID" value="MFC3702478.1"/>
    <property type="molecule type" value="Genomic_DNA"/>
</dbReference>
<dbReference type="SUPFAM" id="SSF46689">
    <property type="entry name" value="Homeodomain-like"/>
    <property type="match status" value="2"/>
</dbReference>
<keyword evidence="1" id="KW-0805">Transcription regulation</keyword>
<dbReference type="PRINTS" id="PR00032">
    <property type="entry name" value="HTHARAC"/>
</dbReference>
<keyword evidence="6" id="KW-1185">Reference proteome</keyword>
<keyword evidence="2" id="KW-0238">DNA-binding</keyword>
<sequence>MCDLKSVDQGVLEILEKKEYAISDTQCLKTAIEMKVGFLLYPQVLATAVTVPVEMFQAADHVKNDQNTQFSAHFISNHTGPVTLTGGITLVATDAFETQSHFDWVFVPPMWGSPWHQLSQASEMHAWLANAYANGTKLIATGTGVGHLCSAGLLAGRVSTTHWYYLDRFQKRFPDVEFQKQHFITHQDGLYCAGSINAQTDLVLYFIERHWGEEALALVEQQFMHELKRSFTTPFYEPGGAMHNDELVSLAQSWMRTHLAEPISLKQLTEVVGQSERQFRRRFTSATGLAPLQYLTKIRMEYAQDLLRETNLSMAEVAFASGYTNNAYFSKAFKEHASVSPSDYRRIVRSKPFSG</sequence>
<dbReference type="SMART" id="SM00342">
    <property type="entry name" value="HTH_ARAC"/>
    <property type="match status" value="1"/>
</dbReference>
<dbReference type="InterPro" id="IPR009057">
    <property type="entry name" value="Homeodomain-like_sf"/>
</dbReference>
<dbReference type="InterPro" id="IPR018060">
    <property type="entry name" value="HTH_AraC"/>
</dbReference>
<keyword evidence="3" id="KW-0804">Transcription</keyword>
<organism evidence="5 6">
    <name type="scientific">Reinekea marina</name>
    <dbReference type="NCBI Taxonomy" id="1310421"/>
    <lineage>
        <taxon>Bacteria</taxon>
        <taxon>Pseudomonadati</taxon>
        <taxon>Pseudomonadota</taxon>
        <taxon>Gammaproteobacteria</taxon>
        <taxon>Oceanospirillales</taxon>
        <taxon>Saccharospirillaceae</taxon>
        <taxon>Reinekea</taxon>
    </lineage>
</organism>
<dbReference type="PROSITE" id="PS01124">
    <property type="entry name" value="HTH_ARAC_FAMILY_2"/>
    <property type="match status" value="1"/>
</dbReference>
<accession>A0ABV7WWJ5</accession>
<name>A0ABV7WWJ5_9GAMM</name>
<dbReference type="InterPro" id="IPR002818">
    <property type="entry name" value="DJ-1/PfpI"/>
</dbReference>
<proteinExistence type="predicted"/>
<dbReference type="InterPro" id="IPR018062">
    <property type="entry name" value="HTH_AraC-typ_CS"/>
</dbReference>
<reference evidence="6" key="1">
    <citation type="journal article" date="2019" name="Int. J. Syst. Evol. Microbiol.">
        <title>The Global Catalogue of Microorganisms (GCM) 10K type strain sequencing project: providing services to taxonomists for standard genome sequencing and annotation.</title>
        <authorList>
            <consortium name="The Broad Institute Genomics Platform"/>
            <consortium name="The Broad Institute Genome Sequencing Center for Infectious Disease"/>
            <person name="Wu L."/>
            <person name="Ma J."/>
        </authorList>
    </citation>
    <scope>NUCLEOTIDE SEQUENCE [LARGE SCALE GENOMIC DNA]</scope>
    <source>
        <strain evidence="6">CECT 8288</strain>
    </source>
</reference>
<protein>
    <submittedName>
        <fullName evidence="5">GlxA family transcriptional regulator</fullName>
    </submittedName>
</protein>
<comment type="caution">
    <text evidence="5">The sequence shown here is derived from an EMBL/GenBank/DDBJ whole genome shotgun (WGS) entry which is preliminary data.</text>
</comment>
<evidence type="ECO:0000313" key="6">
    <source>
        <dbReference type="Proteomes" id="UP001595710"/>
    </source>
</evidence>
<dbReference type="PANTHER" id="PTHR43130:SF11">
    <property type="entry name" value="TRANSCRIPTIONAL REGULATORY PROTEIN"/>
    <property type="match status" value="1"/>
</dbReference>
<dbReference type="InterPro" id="IPR029062">
    <property type="entry name" value="Class_I_gatase-like"/>
</dbReference>
<evidence type="ECO:0000256" key="3">
    <source>
        <dbReference type="ARBA" id="ARBA00023163"/>
    </source>
</evidence>
<evidence type="ECO:0000256" key="2">
    <source>
        <dbReference type="ARBA" id="ARBA00023125"/>
    </source>
</evidence>
<gene>
    <name evidence="5" type="ORF">ACFOND_12580</name>
</gene>
<dbReference type="RefSeq" id="WP_290282066.1">
    <property type="nucleotide sequence ID" value="NZ_JAUFQI010000001.1"/>
</dbReference>
<dbReference type="Gene3D" id="1.10.10.60">
    <property type="entry name" value="Homeodomain-like"/>
    <property type="match status" value="2"/>
</dbReference>
<dbReference type="Proteomes" id="UP001595710">
    <property type="component" value="Unassembled WGS sequence"/>
</dbReference>
<evidence type="ECO:0000256" key="1">
    <source>
        <dbReference type="ARBA" id="ARBA00023015"/>
    </source>
</evidence>